<keyword evidence="6" id="KW-0206">Cytoskeleton</keyword>
<keyword evidence="3" id="KW-0493">Microtubule</keyword>
<proteinExistence type="predicted"/>
<keyword evidence="2" id="KW-0963">Cytoplasm</keyword>
<evidence type="ECO:0000256" key="7">
    <source>
        <dbReference type="ARBA" id="ARBA00023235"/>
    </source>
</evidence>
<evidence type="ECO:0000256" key="5">
    <source>
        <dbReference type="ARBA" id="ARBA00022840"/>
    </source>
</evidence>
<dbReference type="SUPFAM" id="SSF52540">
    <property type="entry name" value="P-loop containing nucleoside triphosphate hydrolases"/>
    <property type="match status" value="1"/>
</dbReference>
<dbReference type="PANTHER" id="PTHR23074">
    <property type="entry name" value="AAA DOMAIN-CONTAINING"/>
    <property type="match status" value="1"/>
</dbReference>
<comment type="caution">
    <text evidence="10">The sequence shown here is derived from an EMBL/GenBank/DDBJ whole genome shotgun (WGS) entry which is preliminary data.</text>
</comment>
<dbReference type="Pfam" id="PF17862">
    <property type="entry name" value="AAA_lid_3"/>
    <property type="match status" value="1"/>
</dbReference>
<dbReference type="PROSITE" id="PS50896">
    <property type="entry name" value="LISH"/>
    <property type="match status" value="1"/>
</dbReference>
<dbReference type="InterPro" id="IPR006594">
    <property type="entry name" value="LisH"/>
</dbReference>
<dbReference type="GO" id="GO:0005524">
    <property type="term" value="F:ATP binding"/>
    <property type="evidence" value="ECO:0007669"/>
    <property type="project" value="UniProtKB-KW"/>
</dbReference>
<comment type="subcellular location">
    <subcellularLocation>
        <location evidence="1">Cytoplasm</location>
        <location evidence="1">Cytoskeleton</location>
        <location evidence="1">Spindle pole</location>
    </subcellularLocation>
</comment>
<keyword evidence="5" id="KW-0067">ATP-binding</keyword>
<protein>
    <recommendedName>
        <fullName evidence="9">AAA+ ATPase domain-containing protein</fullName>
    </recommendedName>
</protein>
<dbReference type="SMART" id="SM00382">
    <property type="entry name" value="AAA"/>
    <property type="match status" value="1"/>
</dbReference>
<evidence type="ECO:0000313" key="11">
    <source>
        <dbReference type="Proteomes" id="UP001314205"/>
    </source>
</evidence>
<evidence type="ECO:0000259" key="9">
    <source>
        <dbReference type="SMART" id="SM00382"/>
    </source>
</evidence>
<dbReference type="InterPro" id="IPR050304">
    <property type="entry name" value="MT-severing_AAA_ATPase"/>
</dbReference>
<dbReference type="Proteomes" id="UP001314205">
    <property type="component" value="Unassembled WGS sequence"/>
</dbReference>
<evidence type="ECO:0000256" key="3">
    <source>
        <dbReference type="ARBA" id="ARBA00022701"/>
    </source>
</evidence>
<evidence type="ECO:0000256" key="2">
    <source>
        <dbReference type="ARBA" id="ARBA00022490"/>
    </source>
</evidence>
<evidence type="ECO:0000256" key="6">
    <source>
        <dbReference type="ARBA" id="ARBA00023212"/>
    </source>
</evidence>
<keyword evidence="11" id="KW-1185">Reference proteome</keyword>
<dbReference type="EMBL" id="CAVLGL010000024">
    <property type="protein sequence ID" value="CAK1581334.1"/>
    <property type="molecule type" value="Genomic_DNA"/>
</dbReference>
<name>A0AAV1KHK8_9NEOP</name>
<keyword evidence="7" id="KW-0413">Isomerase</keyword>
<keyword evidence="4" id="KW-0547">Nucleotide-binding</keyword>
<dbReference type="GO" id="GO:0005874">
    <property type="term" value="C:microtubule"/>
    <property type="evidence" value="ECO:0007669"/>
    <property type="project" value="UniProtKB-KW"/>
</dbReference>
<dbReference type="GO" id="GO:0016853">
    <property type="term" value="F:isomerase activity"/>
    <property type="evidence" value="ECO:0007669"/>
    <property type="project" value="UniProtKB-KW"/>
</dbReference>
<dbReference type="PANTHER" id="PTHR23074:SF78">
    <property type="entry name" value="KATANIN P60 ATPASE-CONTAINING SUBUNIT A-LIKE 2"/>
    <property type="match status" value="1"/>
</dbReference>
<feature type="domain" description="AAA+ ATPase" evidence="9">
    <location>
        <begin position="213"/>
        <end position="349"/>
    </location>
</feature>
<dbReference type="GO" id="GO:0000922">
    <property type="term" value="C:spindle pole"/>
    <property type="evidence" value="ECO:0007669"/>
    <property type="project" value="UniProtKB-SubCell"/>
</dbReference>
<reference evidence="10 11" key="1">
    <citation type="submission" date="2023-11" db="EMBL/GenBank/DDBJ databases">
        <authorList>
            <person name="Hedman E."/>
            <person name="Englund M."/>
            <person name="Stromberg M."/>
            <person name="Nyberg Akerstrom W."/>
            <person name="Nylinder S."/>
            <person name="Jareborg N."/>
            <person name="Kallberg Y."/>
            <person name="Kronander E."/>
        </authorList>
    </citation>
    <scope>NUCLEOTIDE SEQUENCE [LARGE SCALE GENOMIC DNA]</scope>
</reference>
<evidence type="ECO:0000256" key="1">
    <source>
        <dbReference type="ARBA" id="ARBA00004647"/>
    </source>
</evidence>
<dbReference type="GO" id="GO:0016887">
    <property type="term" value="F:ATP hydrolysis activity"/>
    <property type="evidence" value="ECO:0007669"/>
    <property type="project" value="InterPro"/>
</dbReference>
<organism evidence="10 11">
    <name type="scientific">Parnassius mnemosyne</name>
    <name type="common">clouded apollo</name>
    <dbReference type="NCBI Taxonomy" id="213953"/>
    <lineage>
        <taxon>Eukaryota</taxon>
        <taxon>Metazoa</taxon>
        <taxon>Ecdysozoa</taxon>
        <taxon>Arthropoda</taxon>
        <taxon>Hexapoda</taxon>
        <taxon>Insecta</taxon>
        <taxon>Pterygota</taxon>
        <taxon>Neoptera</taxon>
        <taxon>Endopterygota</taxon>
        <taxon>Lepidoptera</taxon>
        <taxon>Glossata</taxon>
        <taxon>Ditrysia</taxon>
        <taxon>Papilionoidea</taxon>
        <taxon>Papilionidae</taxon>
        <taxon>Parnassiinae</taxon>
        <taxon>Parnassini</taxon>
        <taxon>Parnassius</taxon>
        <taxon>Driopa</taxon>
    </lineage>
</organism>
<dbReference type="InterPro" id="IPR003593">
    <property type="entry name" value="AAA+_ATPase"/>
</dbReference>
<dbReference type="Pfam" id="PF08513">
    <property type="entry name" value="LisH"/>
    <property type="match status" value="1"/>
</dbReference>
<dbReference type="InterPro" id="IPR041569">
    <property type="entry name" value="AAA_lid_3"/>
</dbReference>
<feature type="region of interest" description="Disordered" evidence="8">
    <location>
        <begin position="98"/>
        <end position="117"/>
    </location>
</feature>
<evidence type="ECO:0000256" key="4">
    <source>
        <dbReference type="ARBA" id="ARBA00022741"/>
    </source>
</evidence>
<dbReference type="AlphaFoldDB" id="A0AAV1KHK8"/>
<gene>
    <name evidence="10" type="ORF">PARMNEM_LOCUS3013</name>
</gene>
<dbReference type="Gene3D" id="3.40.50.300">
    <property type="entry name" value="P-loop containing nucleotide triphosphate hydrolases"/>
    <property type="match status" value="1"/>
</dbReference>
<dbReference type="SMART" id="SM00667">
    <property type="entry name" value="LisH"/>
    <property type="match status" value="1"/>
</dbReference>
<evidence type="ECO:0000256" key="8">
    <source>
        <dbReference type="SAM" id="MobiDB-lite"/>
    </source>
</evidence>
<evidence type="ECO:0000313" key="10">
    <source>
        <dbReference type="EMBL" id="CAK1581334.1"/>
    </source>
</evidence>
<dbReference type="Pfam" id="PF00004">
    <property type="entry name" value="AAA"/>
    <property type="match status" value="1"/>
</dbReference>
<sequence length="453" mass="52063">MTSVRRPMSQMRKLETKEALFRNRKRVLKYLVLGYLKQEGFLHTADTFCNEAALTNEYELCDNIDLEIILQDFCSYYLIRFNKQPQFCRKVEEPRPLRRPVTRTTRPPVMEPEKEAEPDLPSTFTVTKLLTDIPAENLDNAITAIEKKPLAGFMATMTPDKRQLVEILYQDIIRPSGVRWDDIKGLEAAKSILMESVVYPVRHPELFTGLLEPWRGVLLHGPPGTGKTMLARAVATESRCTFFNVPCSTLVNKWRGESEKIVKVLFEMAFYYSPSIIFIDEVETIASERSSVGEHEASRRLKSQLLTELDGVREREGLVFLLANSNMPWEIDTAMLRRLEKRIYIPLPDLKARAQLFETYLNVRTIELYPKVDFELLAAKTEGYSGSDVKLACKEALMMNVRKMLPNMLNRSQSGRKDRLDLADIMAAIERTKPVSKNLAKKHVDWQEEMGCS</sequence>
<dbReference type="Gene3D" id="1.10.8.60">
    <property type="match status" value="1"/>
</dbReference>
<dbReference type="InterPro" id="IPR027417">
    <property type="entry name" value="P-loop_NTPase"/>
</dbReference>
<accession>A0AAV1KHK8</accession>
<dbReference type="InterPro" id="IPR003959">
    <property type="entry name" value="ATPase_AAA_core"/>
</dbReference>
<dbReference type="FunFam" id="3.40.50.300:FF:000159">
    <property type="entry name" value="Katanin p60 ATPase-containing subunit A1"/>
    <property type="match status" value="1"/>
</dbReference>